<evidence type="ECO:0000259" key="2">
    <source>
        <dbReference type="Pfam" id="PF13354"/>
    </source>
</evidence>
<dbReference type="GO" id="GO:0008800">
    <property type="term" value="F:beta-lactamase activity"/>
    <property type="evidence" value="ECO:0007669"/>
    <property type="project" value="InterPro"/>
</dbReference>
<protein>
    <submittedName>
        <fullName evidence="4">Beta-lactamase</fullName>
    </submittedName>
</protein>
<reference evidence="5" key="2">
    <citation type="submission" date="2016-04" db="EMBL/GenBank/DDBJ databases">
        <title>Planomonospora sphaerica JCM9374 whole genome shotgun sequence.</title>
        <authorList>
            <person name="Suzuki T."/>
            <person name="Dohra H."/>
            <person name="Kodani S."/>
        </authorList>
    </citation>
    <scope>NUCLEOTIDE SEQUENCE [LARGE SCALE GENOMIC DNA]</scope>
    <source>
        <strain evidence="5">JCM 9374</strain>
    </source>
</reference>
<feature type="signal peptide" evidence="1">
    <location>
        <begin position="1"/>
        <end position="33"/>
    </location>
</feature>
<dbReference type="STRING" id="161355.PS9374_06475"/>
<comment type="caution">
    <text evidence="4">The sequence shown here is derived from an EMBL/GenBank/DDBJ whole genome shotgun (WGS) entry which is preliminary data.</text>
</comment>
<dbReference type="PANTHER" id="PTHR35333:SF5">
    <property type="entry name" value="CONSERVED LIPOPROTEIN LPQF-RELATED"/>
    <property type="match status" value="1"/>
</dbReference>
<gene>
    <name evidence="4" type="ORF">PS9374_06475</name>
</gene>
<feature type="domain" description="ORF 12 gene product N-terminal" evidence="3">
    <location>
        <begin position="62"/>
        <end position="151"/>
    </location>
</feature>
<dbReference type="RefSeq" id="WP_068903345.1">
    <property type="nucleotide sequence ID" value="NZ_BDCX01000019.1"/>
</dbReference>
<dbReference type="AlphaFoldDB" id="A0A171DP00"/>
<name>A0A171DP00_9ACTN</name>
<evidence type="ECO:0000256" key="1">
    <source>
        <dbReference type="SAM" id="SignalP"/>
    </source>
</evidence>
<keyword evidence="1" id="KW-0732">Signal</keyword>
<dbReference type="PANTHER" id="PTHR35333">
    <property type="entry name" value="BETA-LACTAMASE"/>
    <property type="match status" value="1"/>
</dbReference>
<dbReference type="EMBL" id="BDCX01000019">
    <property type="protein sequence ID" value="GAT70788.1"/>
    <property type="molecule type" value="Genomic_DNA"/>
</dbReference>
<dbReference type="Proteomes" id="UP000077701">
    <property type="component" value="Unassembled WGS sequence"/>
</dbReference>
<accession>A0A171DP00</accession>
<dbReference type="GO" id="GO:0046677">
    <property type="term" value="P:response to antibiotic"/>
    <property type="evidence" value="ECO:0007669"/>
    <property type="project" value="InterPro"/>
</dbReference>
<dbReference type="Pfam" id="PF13354">
    <property type="entry name" value="Beta-lactamase2"/>
    <property type="match status" value="1"/>
</dbReference>
<evidence type="ECO:0000313" key="5">
    <source>
        <dbReference type="Proteomes" id="UP000077701"/>
    </source>
</evidence>
<feature type="domain" description="Beta-lactamase class A catalytic" evidence="2">
    <location>
        <begin position="207"/>
        <end position="298"/>
    </location>
</feature>
<reference evidence="4 5" key="1">
    <citation type="journal article" date="2016" name="Genome Announc.">
        <title>Draft Genome Sequence of Planomonospora sphaerica JCM9374, a Rare Actinomycete.</title>
        <authorList>
            <person name="Dohra H."/>
            <person name="Suzuki T."/>
            <person name="Inoue Y."/>
            <person name="Kodani S."/>
        </authorList>
    </citation>
    <scope>NUCLEOTIDE SEQUENCE [LARGE SCALE GENOMIC DNA]</scope>
    <source>
        <strain evidence="4 5">JCM 9374</strain>
    </source>
</reference>
<feature type="chain" id="PRO_5007905889" evidence="1">
    <location>
        <begin position="34"/>
        <end position="471"/>
    </location>
</feature>
<dbReference type="SUPFAM" id="SSF56601">
    <property type="entry name" value="beta-lactamase/transpeptidase-like"/>
    <property type="match status" value="1"/>
</dbReference>
<keyword evidence="5" id="KW-1185">Reference proteome</keyword>
<proteinExistence type="predicted"/>
<organism evidence="4 5">
    <name type="scientific">Planomonospora sphaerica</name>
    <dbReference type="NCBI Taxonomy" id="161355"/>
    <lineage>
        <taxon>Bacteria</taxon>
        <taxon>Bacillati</taxon>
        <taxon>Actinomycetota</taxon>
        <taxon>Actinomycetes</taxon>
        <taxon>Streptosporangiales</taxon>
        <taxon>Streptosporangiaceae</taxon>
        <taxon>Planomonospora</taxon>
    </lineage>
</organism>
<dbReference type="Gene3D" id="3.40.710.10">
    <property type="entry name" value="DD-peptidase/beta-lactamase superfamily"/>
    <property type="match status" value="1"/>
</dbReference>
<dbReference type="Pfam" id="PF18042">
    <property type="entry name" value="ORF_12_N"/>
    <property type="match status" value="1"/>
</dbReference>
<evidence type="ECO:0000313" key="4">
    <source>
        <dbReference type="EMBL" id="GAT70788.1"/>
    </source>
</evidence>
<dbReference type="Gene3D" id="3.10.450.280">
    <property type="match status" value="1"/>
</dbReference>
<dbReference type="GO" id="GO:0030655">
    <property type="term" value="P:beta-lactam antibiotic catabolic process"/>
    <property type="evidence" value="ECO:0007669"/>
    <property type="project" value="InterPro"/>
</dbReference>
<dbReference type="InterPro" id="IPR000871">
    <property type="entry name" value="Beta-lactam_class-A"/>
</dbReference>
<dbReference type="OrthoDB" id="108135at2"/>
<evidence type="ECO:0000259" key="3">
    <source>
        <dbReference type="Pfam" id="PF18042"/>
    </source>
</evidence>
<dbReference type="InterPro" id="IPR012338">
    <property type="entry name" value="Beta-lactam/transpept-like"/>
</dbReference>
<dbReference type="InterPro" id="IPR040846">
    <property type="entry name" value="ORF_12_N"/>
</dbReference>
<dbReference type="InterPro" id="IPR045155">
    <property type="entry name" value="Beta-lactam_cat"/>
</dbReference>
<sequence length="471" mass="50332">MRPLSRPTRLLAAALAAAAVPVIALTGGQAAQAAPVTQAAQVTQIAQITRDTASAVTAAPEIPDSPAGRQLRWFLGAPDRAPLSGSELAEHVEAAFLAELTVEKFNAFLADVRGLTLEKLTEVTPTALTGTGRIGKEEVTVQLRVNAQGKIDRLGVGAPQPPIPAAPKSWAELDARLRKAAPEVGFLAAEIDSRGRCRTVHGLAAGKARPLGSIFKLYVLGAVAEKIGDGKLSWDTELTIRPEWKSPSEGGLFERPDNSTVTVREAAELMISISDNTATDMLIHTVGRKAVEAKVRQWSDHPKGNIPFLTTKESFLLKGVDYPKHARAYLARDARGRRAYLENVVAGLKLTDIKVWTAPREIHTLEWFGSPKDVCRAFSGLAKLYSEPLHGALSASDIGIGLDPAKWPVVWAKGGSELGVFDLAYAARTAAGRTYVVVPLANDRRKPLDEAKVAPELISLSRGAFALLAKG</sequence>